<dbReference type="GO" id="GO:0005886">
    <property type="term" value="C:plasma membrane"/>
    <property type="evidence" value="ECO:0007669"/>
    <property type="project" value="TreeGrafter"/>
</dbReference>
<organism evidence="8 9">
    <name type="scientific">Lachancea mirantina</name>
    <dbReference type="NCBI Taxonomy" id="1230905"/>
    <lineage>
        <taxon>Eukaryota</taxon>
        <taxon>Fungi</taxon>
        <taxon>Dikarya</taxon>
        <taxon>Ascomycota</taxon>
        <taxon>Saccharomycotina</taxon>
        <taxon>Saccharomycetes</taxon>
        <taxon>Saccharomycetales</taxon>
        <taxon>Saccharomycetaceae</taxon>
        <taxon>Lachancea</taxon>
    </lineage>
</organism>
<dbReference type="InterPro" id="IPR024002">
    <property type="entry name" value="For/NO2_transpt_CS"/>
</dbReference>
<dbReference type="PANTHER" id="PTHR30520:SF6">
    <property type="entry name" value="FORMATE_NITRATE FAMILY TRANSPORTER (EUROFUNG)"/>
    <property type="match status" value="1"/>
</dbReference>
<dbReference type="InterPro" id="IPR000292">
    <property type="entry name" value="For/NO2_transpt"/>
</dbReference>
<evidence type="ECO:0000256" key="2">
    <source>
        <dbReference type="ARBA" id="ARBA00022692"/>
    </source>
</evidence>
<dbReference type="Pfam" id="PF01226">
    <property type="entry name" value="Form_Nir_trans"/>
    <property type="match status" value="1"/>
</dbReference>
<feature type="compositionally biased region" description="Basic and acidic residues" evidence="6">
    <location>
        <begin position="611"/>
        <end position="621"/>
    </location>
</feature>
<dbReference type="EMBL" id="LT598467">
    <property type="protein sequence ID" value="SCU97556.1"/>
    <property type="molecule type" value="Genomic_DNA"/>
</dbReference>
<feature type="region of interest" description="Disordered" evidence="6">
    <location>
        <begin position="297"/>
        <end position="330"/>
    </location>
</feature>
<keyword evidence="3 7" id="KW-1133">Transmembrane helix</keyword>
<evidence type="ECO:0000256" key="5">
    <source>
        <dbReference type="ARBA" id="ARBA00049660"/>
    </source>
</evidence>
<accession>A0A1G4K230</accession>
<protein>
    <submittedName>
        <fullName evidence="8">LAMI_0F10506g1_1</fullName>
    </submittedName>
</protein>
<feature type="compositionally biased region" description="Polar residues" evidence="6">
    <location>
        <begin position="502"/>
        <end position="538"/>
    </location>
</feature>
<feature type="compositionally biased region" description="Basic and acidic residues" evidence="6">
    <location>
        <begin position="344"/>
        <end position="357"/>
    </location>
</feature>
<evidence type="ECO:0000256" key="3">
    <source>
        <dbReference type="ARBA" id="ARBA00022989"/>
    </source>
</evidence>
<feature type="region of interest" description="Disordered" evidence="6">
    <location>
        <begin position="500"/>
        <end position="569"/>
    </location>
</feature>
<feature type="region of interest" description="Disordered" evidence="6">
    <location>
        <begin position="586"/>
        <end position="621"/>
    </location>
</feature>
<feature type="transmembrane region" description="Helical" evidence="7">
    <location>
        <begin position="193"/>
        <end position="218"/>
    </location>
</feature>
<feature type="transmembrane region" description="Helical" evidence="7">
    <location>
        <begin position="32"/>
        <end position="53"/>
    </location>
</feature>
<proteinExistence type="inferred from homology"/>
<dbReference type="GO" id="GO:0015513">
    <property type="term" value="F:high-affinity secondary active nitrite transmembrane transporter activity"/>
    <property type="evidence" value="ECO:0007669"/>
    <property type="project" value="TreeGrafter"/>
</dbReference>
<evidence type="ECO:0000256" key="1">
    <source>
        <dbReference type="ARBA" id="ARBA00004141"/>
    </source>
</evidence>
<feature type="compositionally biased region" description="Basic residues" evidence="6">
    <location>
        <begin position="544"/>
        <end position="553"/>
    </location>
</feature>
<feature type="transmembrane region" description="Helical" evidence="7">
    <location>
        <begin position="158"/>
        <end position="181"/>
    </location>
</feature>
<sequence>MNDDDNYISPHETALAVVATAMKKARLGLDTLIVNSIMAGIFFSAGGILFVSFHGYCPLILEQNPGILLFAGSFAYPVGLFYVIINGTDLFNSNILFFTVGCLRQAVNIYDLLISWFVSWFGNFAGTLFVSYIIMYLSKVGRDSHYIHGSVILAEDKAVYNFIETFIKGMVGNFYVCLAIYLQLMAKPLHVRLILMALPIVTFVSGGFTHVVADMFILTSGMLNGADISIAKFVWRMMLPATLGNVVGGVAFAAVVPFYLHLLVVERDRKRLSLPRYDARDEQPDLNMDSRVVKISPEEAEEEQEAAECSAVDEKQSISPLGETSSSEDAAVSVCHGPIGARSMSHESHLSRSDTRSTLRRRVPISKRSPAGVFPVKGMGLPLQKEMTIADDNASIGSGSTFSVSKEPYRGPEPFTAGSSMENDVIPVESSNSRAQRILTAPTGSEPHRTFRPHLPVRSNSFSQRGFNERRRGNSSHQGGYDVNENKLGTKLERALTRLASRVSSTQEEESSLPQTTQDVVPRTTSRVNPHETPSSVSLPRPAPAKKRSTHGRKLIESLSRSNTRNNPEEFLKRMSSAGITTVAAEHANTTAGIEDLSYEDLRYERRHARDPKSKEGRTAT</sequence>
<dbReference type="PANTHER" id="PTHR30520">
    <property type="entry name" value="FORMATE TRANSPORTER-RELATED"/>
    <property type="match status" value="1"/>
</dbReference>
<dbReference type="Gene3D" id="1.20.1080.10">
    <property type="entry name" value="Glycerol uptake facilitator protein"/>
    <property type="match status" value="1"/>
</dbReference>
<evidence type="ECO:0000256" key="7">
    <source>
        <dbReference type="SAM" id="Phobius"/>
    </source>
</evidence>
<feature type="transmembrane region" description="Helical" evidence="7">
    <location>
        <begin position="117"/>
        <end position="138"/>
    </location>
</feature>
<reference evidence="9" key="1">
    <citation type="submission" date="2016-03" db="EMBL/GenBank/DDBJ databases">
        <authorList>
            <person name="Devillers H."/>
        </authorList>
    </citation>
    <scope>NUCLEOTIDE SEQUENCE [LARGE SCALE GENOMIC DNA]</scope>
</reference>
<feature type="compositionally biased region" description="Polar residues" evidence="6">
    <location>
        <begin position="317"/>
        <end position="328"/>
    </location>
</feature>
<comment type="subcellular location">
    <subcellularLocation>
        <location evidence="1">Membrane</location>
        <topology evidence="1">Multi-pass membrane protein</topology>
    </subcellularLocation>
</comment>
<comment type="similarity">
    <text evidence="5">Belongs to the FNT transporter (TC 1.A.16) family.</text>
</comment>
<feature type="region of interest" description="Disordered" evidence="6">
    <location>
        <begin position="443"/>
        <end position="488"/>
    </location>
</feature>
<dbReference type="OrthoDB" id="4829at2759"/>
<evidence type="ECO:0000313" key="8">
    <source>
        <dbReference type="EMBL" id="SCU97556.1"/>
    </source>
</evidence>
<dbReference type="InterPro" id="IPR023271">
    <property type="entry name" value="Aquaporin-like"/>
</dbReference>
<gene>
    <name evidence="8" type="ORF">LAMI_0F10506G</name>
</gene>
<evidence type="ECO:0000256" key="6">
    <source>
        <dbReference type="SAM" id="MobiDB-lite"/>
    </source>
</evidence>
<dbReference type="STRING" id="1230905.A0A1G4K230"/>
<evidence type="ECO:0000313" key="9">
    <source>
        <dbReference type="Proteomes" id="UP000191024"/>
    </source>
</evidence>
<dbReference type="GO" id="GO:0015707">
    <property type="term" value="P:nitrite transport"/>
    <property type="evidence" value="ECO:0007669"/>
    <property type="project" value="TreeGrafter"/>
</dbReference>
<keyword evidence="9" id="KW-1185">Reference proteome</keyword>
<name>A0A1G4K230_9SACH</name>
<dbReference type="Proteomes" id="UP000191024">
    <property type="component" value="Chromosome F"/>
</dbReference>
<keyword evidence="2 7" id="KW-0812">Transmembrane</keyword>
<feature type="transmembrane region" description="Helical" evidence="7">
    <location>
        <begin position="65"/>
        <end position="85"/>
    </location>
</feature>
<evidence type="ECO:0000256" key="4">
    <source>
        <dbReference type="ARBA" id="ARBA00023136"/>
    </source>
</evidence>
<keyword evidence="4 7" id="KW-0472">Membrane</keyword>
<dbReference type="PROSITE" id="PS01005">
    <property type="entry name" value="FORMATE_NITRITE_TP_1"/>
    <property type="match status" value="1"/>
</dbReference>
<feature type="transmembrane region" description="Helical" evidence="7">
    <location>
        <begin position="238"/>
        <end position="264"/>
    </location>
</feature>
<dbReference type="AlphaFoldDB" id="A0A1G4K230"/>
<feature type="region of interest" description="Disordered" evidence="6">
    <location>
        <begin position="340"/>
        <end position="359"/>
    </location>
</feature>